<keyword evidence="11" id="KW-0961">Cell wall biogenesis/degradation</keyword>
<evidence type="ECO:0000256" key="6">
    <source>
        <dbReference type="ARBA" id="ARBA00022679"/>
    </source>
</evidence>
<dbReference type="InterPro" id="IPR036950">
    <property type="entry name" value="PBP_transglycosylase"/>
</dbReference>
<keyword evidence="8" id="KW-0133">Cell shape</keyword>
<dbReference type="Gene3D" id="1.10.3810.10">
    <property type="entry name" value="Biosynthetic peptidoglycan transglycosylase-like"/>
    <property type="match status" value="1"/>
</dbReference>
<dbReference type="RefSeq" id="WP_107044224.1">
    <property type="nucleotide sequence ID" value="NZ_NWTX01000010.1"/>
</dbReference>
<proteinExistence type="inferred from homology"/>
<gene>
    <name evidence="16" type="ORF">CPA40_06685</name>
</gene>
<organism evidence="16 17">
    <name type="scientific">Bifidobacterium callitrichos</name>
    <dbReference type="NCBI Taxonomy" id="762209"/>
    <lineage>
        <taxon>Bacteria</taxon>
        <taxon>Bacillati</taxon>
        <taxon>Actinomycetota</taxon>
        <taxon>Actinomycetes</taxon>
        <taxon>Bifidobacteriales</taxon>
        <taxon>Bifidobacteriaceae</taxon>
        <taxon>Bifidobacterium</taxon>
    </lineage>
</organism>
<evidence type="ECO:0000256" key="8">
    <source>
        <dbReference type="ARBA" id="ARBA00022960"/>
    </source>
</evidence>
<reference evidence="17" key="1">
    <citation type="submission" date="2017-09" db="EMBL/GenBank/DDBJ databases">
        <authorList>
            <person name="Sela D.A."/>
            <person name="Albert K."/>
        </authorList>
    </citation>
    <scope>NUCLEOTIDE SEQUENCE [LARGE SCALE GENOMIC DNA]</scope>
    <source>
        <strain evidence="17">UMA51805</strain>
    </source>
</reference>
<dbReference type="InterPro" id="IPR012338">
    <property type="entry name" value="Beta-lactam/transpept-like"/>
</dbReference>
<evidence type="ECO:0000256" key="11">
    <source>
        <dbReference type="ARBA" id="ARBA00023316"/>
    </source>
</evidence>
<evidence type="ECO:0000256" key="5">
    <source>
        <dbReference type="ARBA" id="ARBA00022676"/>
    </source>
</evidence>
<keyword evidence="7" id="KW-0378">Hydrolase</keyword>
<evidence type="ECO:0000259" key="15">
    <source>
        <dbReference type="Pfam" id="PF00912"/>
    </source>
</evidence>
<dbReference type="GO" id="GO:0030288">
    <property type="term" value="C:outer membrane-bounded periplasmic space"/>
    <property type="evidence" value="ECO:0007669"/>
    <property type="project" value="TreeGrafter"/>
</dbReference>
<dbReference type="Gene3D" id="3.40.710.10">
    <property type="entry name" value="DD-peptidase/beta-lactamase superfamily"/>
    <property type="match status" value="1"/>
</dbReference>
<dbReference type="Pfam" id="PF00912">
    <property type="entry name" value="Transgly"/>
    <property type="match status" value="1"/>
</dbReference>
<evidence type="ECO:0000256" key="9">
    <source>
        <dbReference type="ARBA" id="ARBA00022984"/>
    </source>
</evidence>
<dbReference type="GO" id="GO:0009252">
    <property type="term" value="P:peptidoglycan biosynthetic process"/>
    <property type="evidence" value="ECO:0007669"/>
    <property type="project" value="UniProtKB-KW"/>
</dbReference>
<dbReference type="PANTHER" id="PTHR32282:SF33">
    <property type="entry name" value="PEPTIDOGLYCAN GLYCOSYLTRANSFERASE"/>
    <property type="match status" value="1"/>
</dbReference>
<evidence type="ECO:0000256" key="1">
    <source>
        <dbReference type="ARBA" id="ARBA00007090"/>
    </source>
</evidence>
<comment type="catalytic activity">
    <reaction evidence="12">
        <text>Preferential cleavage: (Ac)2-L-Lys-D-Ala-|-D-Ala. Also transpeptidation of peptidyl-alanyl moieties that are N-acyl substituents of D-alanine.</text>
        <dbReference type="EC" id="3.4.16.4"/>
    </reaction>
</comment>
<feature type="domain" description="Glycosyl transferase family 51" evidence="15">
    <location>
        <begin position="80"/>
        <end position="268"/>
    </location>
</feature>
<dbReference type="InterPro" id="IPR023346">
    <property type="entry name" value="Lysozyme-like_dom_sf"/>
</dbReference>
<comment type="similarity">
    <text evidence="1">In the C-terminal section; belongs to the transpeptidase family.</text>
</comment>
<dbReference type="GO" id="GO:0009002">
    <property type="term" value="F:serine-type D-Ala-D-Ala carboxypeptidase activity"/>
    <property type="evidence" value="ECO:0007669"/>
    <property type="project" value="UniProtKB-EC"/>
</dbReference>
<dbReference type="SUPFAM" id="SSF56601">
    <property type="entry name" value="beta-lactamase/transpeptidase-like"/>
    <property type="match status" value="1"/>
</dbReference>
<evidence type="ECO:0000256" key="12">
    <source>
        <dbReference type="ARBA" id="ARBA00034000"/>
    </source>
</evidence>
<feature type="compositionally biased region" description="Gly residues" evidence="14">
    <location>
        <begin position="733"/>
        <end position="860"/>
    </location>
</feature>
<keyword evidence="6" id="KW-0808">Transferase</keyword>
<dbReference type="SUPFAM" id="SSF53955">
    <property type="entry name" value="Lysozyme-like"/>
    <property type="match status" value="1"/>
</dbReference>
<dbReference type="EMBL" id="NWTX01000010">
    <property type="protein sequence ID" value="PST46262.1"/>
    <property type="molecule type" value="Genomic_DNA"/>
</dbReference>
<dbReference type="GO" id="GO:0006508">
    <property type="term" value="P:proteolysis"/>
    <property type="evidence" value="ECO:0007669"/>
    <property type="project" value="UniProtKB-KW"/>
</dbReference>
<keyword evidence="17" id="KW-1185">Reference proteome</keyword>
<name>A0A2T3G9Y1_9BIFI</name>
<feature type="region of interest" description="Disordered" evidence="14">
    <location>
        <begin position="710"/>
        <end position="860"/>
    </location>
</feature>
<dbReference type="InterPro" id="IPR050396">
    <property type="entry name" value="Glycosyltr_51/Transpeptidase"/>
</dbReference>
<sequence>MPKKKSSLIARRVSTLLLTYIMLCVGGGIVVATMVSPAVFAANAVAKAVVPSLKVEGVDFDVTSLPQKSVMYASDGKTEITDFYADNRTVVPLKKISKAMQHAVVAREDRRFFQHHGVDIQGTMRAFFQTFVKREDTQGGSTLTQQYVKNVLAMQAREDDDPIAEYHASEQTIARKLREMLIAVQMEKEYSKLEILQGYLNIAQFGNHNLYGVESAAKRYFNTTAEKLNAMQAATIAAITKNPVKFDPTIEANLKRSQNERDTVLKLMLDQGFIDQATYDKSVATPLKDTLDVQTIESGCQVAGDAAFFCEYVTRQILKSPEFGATEEERNKLLKEGGLKIVTTMDVNANTLAMQTARNTIPPDDPTGFEVAMAVIRPGTGEVLGFGLNRTFDATDRAKTDSTRTAVNYAVDQIDGGGWGFNVGSTWKPINLVAWMQKGKSINQMLSTSTVVNTRGFSCNGHSFGAIPWKVQNSGGGTVSSESPLQALVLSHNTTQAAMASQIGLCAIADAAKSLGYHNSIQGKEDVYDSNSFQPPMVIGTVQASPLTMANVYATIAAKGVECTPIAITKMTDTTGKSYKVPSANCHQAIDPEVAETAAYAINQGVVRSGGNATLAQLDGGRKTFAKTGTNEDTYMLTGGFIPQVATYVAVGNAETPQSFNYKTINGKYHGTWYGMYIAEPAWREFMQNYVNAANIPMDNDYGNPSSKYTYGASSTTTRKKSSTSTNDDGTDGTTGGGTGTTGGTTTGGTTGGTGGGTTGTTGGGTTGGTGTTGGAGTTGGTTGGGTTGGTGTTGGAGTTGGTTGGGTTGGTGTTGGAGTTGGTTGGGTTGGTGTTGGAGTTGGTTGGAGDTTQQGGGAQ</sequence>
<evidence type="ECO:0000256" key="4">
    <source>
        <dbReference type="ARBA" id="ARBA00022670"/>
    </source>
</evidence>
<dbReference type="AlphaFoldDB" id="A0A2T3G9Y1"/>
<evidence type="ECO:0000256" key="3">
    <source>
        <dbReference type="ARBA" id="ARBA00022645"/>
    </source>
</evidence>
<evidence type="ECO:0000313" key="16">
    <source>
        <dbReference type="EMBL" id="PST46262.1"/>
    </source>
</evidence>
<comment type="caution">
    <text evidence="16">The sequence shown here is derived from an EMBL/GenBank/DDBJ whole genome shotgun (WGS) entry which is preliminary data.</text>
</comment>
<dbReference type="GO" id="GO:0008955">
    <property type="term" value="F:peptidoglycan glycosyltransferase activity"/>
    <property type="evidence" value="ECO:0007669"/>
    <property type="project" value="UniProtKB-EC"/>
</dbReference>
<comment type="catalytic activity">
    <reaction evidence="13">
        <text>[GlcNAc-(1-&gt;4)-Mur2Ac(oyl-L-Ala-gamma-D-Glu-L-Lys-D-Ala-D-Ala)](n)-di-trans,octa-cis-undecaprenyl diphosphate + beta-D-GlcNAc-(1-&gt;4)-Mur2Ac(oyl-L-Ala-gamma-D-Glu-L-Lys-D-Ala-D-Ala)-di-trans,octa-cis-undecaprenyl diphosphate = [GlcNAc-(1-&gt;4)-Mur2Ac(oyl-L-Ala-gamma-D-Glu-L-Lys-D-Ala-D-Ala)](n+1)-di-trans,octa-cis-undecaprenyl diphosphate + di-trans,octa-cis-undecaprenyl diphosphate + H(+)</text>
        <dbReference type="Rhea" id="RHEA:23708"/>
        <dbReference type="Rhea" id="RHEA-COMP:9602"/>
        <dbReference type="Rhea" id="RHEA-COMP:9603"/>
        <dbReference type="ChEBI" id="CHEBI:15378"/>
        <dbReference type="ChEBI" id="CHEBI:58405"/>
        <dbReference type="ChEBI" id="CHEBI:60033"/>
        <dbReference type="ChEBI" id="CHEBI:78435"/>
        <dbReference type="EC" id="2.4.99.28"/>
    </reaction>
</comment>
<evidence type="ECO:0000256" key="2">
    <source>
        <dbReference type="ARBA" id="ARBA00007739"/>
    </source>
</evidence>
<accession>A0A2T3G9Y1</accession>
<keyword evidence="4" id="KW-0645">Protease</keyword>
<keyword evidence="5" id="KW-0328">Glycosyltransferase</keyword>
<dbReference type="GO" id="GO:0071555">
    <property type="term" value="P:cell wall organization"/>
    <property type="evidence" value="ECO:0007669"/>
    <property type="project" value="UniProtKB-KW"/>
</dbReference>
<evidence type="ECO:0000313" key="17">
    <source>
        <dbReference type="Proteomes" id="UP000240228"/>
    </source>
</evidence>
<evidence type="ECO:0000256" key="10">
    <source>
        <dbReference type="ARBA" id="ARBA00023268"/>
    </source>
</evidence>
<evidence type="ECO:0000256" key="14">
    <source>
        <dbReference type="SAM" id="MobiDB-lite"/>
    </source>
</evidence>
<keyword evidence="9" id="KW-0573">Peptidoglycan synthesis</keyword>
<dbReference type="Proteomes" id="UP000240228">
    <property type="component" value="Unassembled WGS sequence"/>
</dbReference>
<evidence type="ECO:0000256" key="13">
    <source>
        <dbReference type="ARBA" id="ARBA00049902"/>
    </source>
</evidence>
<dbReference type="FunFam" id="1.10.3810.10:FF:000001">
    <property type="entry name" value="Penicillin-binding protein 1A"/>
    <property type="match status" value="1"/>
</dbReference>
<protein>
    <submittedName>
        <fullName evidence="16">Carboxypeptidase</fullName>
    </submittedName>
</protein>
<evidence type="ECO:0000256" key="7">
    <source>
        <dbReference type="ARBA" id="ARBA00022801"/>
    </source>
</evidence>
<comment type="similarity">
    <text evidence="2">In the N-terminal section; belongs to the glycosyltransferase 51 family.</text>
</comment>
<dbReference type="GO" id="GO:0008360">
    <property type="term" value="P:regulation of cell shape"/>
    <property type="evidence" value="ECO:0007669"/>
    <property type="project" value="UniProtKB-KW"/>
</dbReference>
<dbReference type="PANTHER" id="PTHR32282">
    <property type="entry name" value="BINDING PROTEIN TRANSPEPTIDASE, PUTATIVE-RELATED"/>
    <property type="match status" value="1"/>
</dbReference>
<keyword evidence="10" id="KW-0511">Multifunctional enzyme</keyword>
<reference evidence="16 17" key="2">
    <citation type="submission" date="2018-03" db="EMBL/GenBank/DDBJ databases">
        <title>The comparative genomics of Bifidobacterium callitrichos reflects dietary carbohydrate utilization within the common marmoset gut.</title>
        <authorList>
            <person name="Rani A."/>
        </authorList>
    </citation>
    <scope>NUCLEOTIDE SEQUENCE [LARGE SCALE GENOMIC DNA]</scope>
    <source>
        <strain evidence="16 17">UMA51805</strain>
    </source>
</reference>
<dbReference type="InterPro" id="IPR001264">
    <property type="entry name" value="Glyco_trans_51"/>
</dbReference>
<keyword evidence="3 16" id="KW-0121">Carboxypeptidase</keyword>